<protein>
    <submittedName>
        <fullName evidence="2">Uncharacterized protein</fullName>
    </submittedName>
</protein>
<evidence type="ECO:0000313" key="2">
    <source>
        <dbReference type="EMBL" id="KAL0952507.1"/>
    </source>
</evidence>
<dbReference type="InterPro" id="IPR011024">
    <property type="entry name" value="G_crystallin-like"/>
</dbReference>
<keyword evidence="3" id="KW-1185">Reference proteome</keyword>
<organism evidence="2 3">
    <name type="scientific">Hohenbuehelia grisea</name>
    <dbReference type="NCBI Taxonomy" id="104357"/>
    <lineage>
        <taxon>Eukaryota</taxon>
        <taxon>Fungi</taxon>
        <taxon>Dikarya</taxon>
        <taxon>Basidiomycota</taxon>
        <taxon>Agaricomycotina</taxon>
        <taxon>Agaricomycetes</taxon>
        <taxon>Agaricomycetidae</taxon>
        <taxon>Agaricales</taxon>
        <taxon>Pleurotineae</taxon>
        <taxon>Pleurotaceae</taxon>
        <taxon>Hohenbuehelia</taxon>
    </lineage>
</organism>
<proteinExistence type="predicted"/>
<dbReference type="SUPFAM" id="SSF49695">
    <property type="entry name" value="gamma-Crystallin-like"/>
    <property type="match status" value="1"/>
</dbReference>
<dbReference type="Proteomes" id="UP001556367">
    <property type="component" value="Unassembled WGS sequence"/>
</dbReference>
<evidence type="ECO:0000313" key="3">
    <source>
        <dbReference type="Proteomes" id="UP001556367"/>
    </source>
</evidence>
<sequence length="135" mass="14338">MLVSLPLILSLVASVSAAVVDVHGERAVLEKRQALTLIMCKDLGLKPGSTGGCTSVTTGDNACSVSFKTITRDGGNWNDKVTSAAVALEGGRGFSCTLYEHANCAGRSLRITWKNDDLRQQGFNDIASSVRCNYN</sequence>
<dbReference type="Gene3D" id="2.60.20.10">
    <property type="entry name" value="Crystallins"/>
    <property type="match status" value="1"/>
</dbReference>
<accession>A0ABR3JAC4</accession>
<feature type="signal peptide" evidence="1">
    <location>
        <begin position="1"/>
        <end position="17"/>
    </location>
</feature>
<keyword evidence="1" id="KW-0732">Signal</keyword>
<feature type="chain" id="PRO_5045798380" evidence="1">
    <location>
        <begin position="18"/>
        <end position="135"/>
    </location>
</feature>
<comment type="caution">
    <text evidence="2">The sequence shown here is derived from an EMBL/GenBank/DDBJ whole genome shotgun (WGS) entry which is preliminary data.</text>
</comment>
<gene>
    <name evidence="2" type="ORF">HGRIS_006770</name>
</gene>
<reference evidence="3" key="1">
    <citation type="submission" date="2024-06" db="EMBL/GenBank/DDBJ databases">
        <title>Multi-omics analyses provide insights into the biosynthesis of the anticancer antibiotic pleurotin in Hohenbuehelia grisea.</title>
        <authorList>
            <person name="Weaver J.A."/>
            <person name="Alberti F."/>
        </authorList>
    </citation>
    <scope>NUCLEOTIDE SEQUENCE [LARGE SCALE GENOMIC DNA]</scope>
    <source>
        <strain evidence="3">T-177</strain>
    </source>
</reference>
<dbReference type="EMBL" id="JASNQZ010000010">
    <property type="protein sequence ID" value="KAL0952507.1"/>
    <property type="molecule type" value="Genomic_DNA"/>
</dbReference>
<evidence type="ECO:0000256" key="1">
    <source>
        <dbReference type="SAM" id="SignalP"/>
    </source>
</evidence>
<name>A0ABR3JAC4_9AGAR</name>